<organism evidence="1 2">
    <name type="scientific">Gangjinia marincola</name>
    <dbReference type="NCBI Taxonomy" id="578463"/>
    <lineage>
        <taxon>Bacteria</taxon>
        <taxon>Pseudomonadati</taxon>
        <taxon>Bacteroidota</taxon>
        <taxon>Flavobacteriia</taxon>
        <taxon>Flavobacteriales</taxon>
        <taxon>Flavobacteriaceae</taxon>
        <taxon>Gangjinia</taxon>
    </lineage>
</organism>
<proteinExistence type="predicted"/>
<dbReference type="EMBL" id="BAAAFG010000014">
    <property type="protein sequence ID" value="GAA0872326.1"/>
    <property type="molecule type" value="Genomic_DNA"/>
</dbReference>
<comment type="caution">
    <text evidence="1">The sequence shown here is derived from an EMBL/GenBank/DDBJ whole genome shotgun (WGS) entry which is preliminary data.</text>
</comment>
<sequence length="61" mass="7363">MLFLCYETSLSNFRHRPELLDDTEVSELIREYDQVCDQFIELEQQQEASKEDLLKILVREI</sequence>
<gene>
    <name evidence="1" type="ORF">GCM10009117_14730</name>
</gene>
<dbReference type="Proteomes" id="UP001500507">
    <property type="component" value="Unassembled WGS sequence"/>
</dbReference>
<protein>
    <submittedName>
        <fullName evidence="1">Uncharacterized protein</fullName>
    </submittedName>
</protein>
<name>A0ABP3XSE1_9FLAO</name>
<keyword evidence="2" id="KW-1185">Reference proteome</keyword>
<evidence type="ECO:0000313" key="1">
    <source>
        <dbReference type="EMBL" id="GAA0872326.1"/>
    </source>
</evidence>
<evidence type="ECO:0000313" key="2">
    <source>
        <dbReference type="Proteomes" id="UP001500507"/>
    </source>
</evidence>
<reference evidence="2" key="1">
    <citation type="journal article" date="2019" name="Int. J. Syst. Evol. Microbiol.">
        <title>The Global Catalogue of Microorganisms (GCM) 10K type strain sequencing project: providing services to taxonomists for standard genome sequencing and annotation.</title>
        <authorList>
            <consortium name="The Broad Institute Genomics Platform"/>
            <consortium name="The Broad Institute Genome Sequencing Center for Infectious Disease"/>
            <person name="Wu L."/>
            <person name="Ma J."/>
        </authorList>
    </citation>
    <scope>NUCLEOTIDE SEQUENCE [LARGE SCALE GENOMIC DNA]</scope>
    <source>
        <strain evidence="2">JCM 16082</strain>
    </source>
</reference>
<accession>A0ABP3XSE1</accession>